<reference evidence="1 2" key="1">
    <citation type="submission" date="2010-03" db="EMBL/GenBank/DDBJ databases">
        <title>The genome sequence of Roseburia intestinalis XB6B4.</title>
        <authorList>
            <consortium name="metaHIT consortium -- http://www.metahit.eu/"/>
            <person name="Pajon A."/>
            <person name="Turner K."/>
            <person name="Parkhill J."/>
            <person name="Bernalier A."/>
        </authorList>
    </citation>
    <scope>NUCLEOTIDE SEQUENCE [LARGE SCALE GENOMIC DNA]</scope>
    <source>
        <strain evidence="1 2">XB6B4</strain>
    </source>
</reference>
<dbReference type="KEGG" id="rix:RO1_00850"/>
<dbReference type="EMBL" id="FP929050">
    <property type="protein sequence ID" value="CBL10917.1"/>
    <property type="molecule type" value="Genomic_DNA"/>
</dbReference>
<proteinExistence type="predicted"/>
<sequence>MEDGFGVAGLNCLKLTDKFRQVRLLQREILQQMSIGTVCIRAVREISK</sequence>
<dbReference type="PATRIC" id="fig|718255.3.peg.71"/>
<dbReference type="Proteomes" id="UP000008953">
    <property type="component" value="Chromosome"/>
</dbReference>
<evidence type="ECO:0000313" key="1">
    <source>
        <dbReference type="EMBL" id="CBL10917.1"/>
    </source>
</evidence>
<name>D4KU77_9FIRM</name>
<evidence type="ECO:0000313" key="2">
    <source>
        <dbReference type="Proteomes" id="UP000008953"/>
    </source>
</evidence>
<dbReference type="RefSeq" id="WP_015519911.1">
    <property type="nucleotide sequence ID" value="NC_021012.1"/>
</dbReference>
<organism evidence="1 2">
    <name type="scientific">Roseburia intestinalis XB6B4</name>
    <dbReference type="NCBI Taxonomy" id="718255"/>
    <lineage>
        <taxon>Bacteria</taxon>
        <taxon>Bacillati</taxon>
        <taxon>Bacillota</taxon>
        <taxon>Clostridia</taxon>
        <taxon>Lachnospirales</taxon>
        <taxon>Lachnospiraceae</taxon>
        <taxon>Roseburia</taxon>
    </lineage>
</organism>
<protein>
    <submittedName>
        <fullName evidence="1">Uncharacterized protein</fullName>
    </submittedName>
</protein>
<gene>
    <name evidence="1" type="ORF">RO1_00850</name>
</gene>
<dbReference type="AlphaFoldDB" id="D4KU77"/>
<accession>D4KU77</accession>
<dbReference type="HOGENOM" id="CLU_3157373_0_0_9"/>
<reference evidence="1 2" key="2">
    <citation type="submission" date="2010-03" db="EMBL/GenBank/DDBJ databases">
        <authorList>
            <person name="Pajon A."/>
        </authorList>
    </citation>
    <scope>NUCLEOTIDE SEQUENCE [LARGE SCALE GENOMIC DNA]</scope>
    <source>
        <strain evidence="1 2">XB6B4</strain>
    </source>
</reference>